<keyword evidence="2" id="KW-1185">Reference proteome</keyword>
<evidence type="ECO:0000313" key="1">
    <source>
        <dbReference type="EMBL" id="EGT57613.1"/>
    </source>
</evidence>
<dbReference type="EMBL" id="GL379863">
    <property type="protein sequence ID" value="EGT57613.1"/>
    <property type="molecule type" value="Genomic_DNA"/>
</dbReference>
<dbReference type="InParanoid" id="G0NCQ2"/>
<proteinExistence type="predicted"/>
<evidence type="ECO:0008006" key="3">
    <source>
        <dbReference type="Google" id="ProtNLM"/>
    </source>
</evidence>
<protein>
    <recommendedName>
        <fullName evidence="3">F-box domain-containing protein</fullName>
    </recommendedName>
</protein>
<dbReference type="OrthoDB" id="5835301at2759"/>
<sequence length="316" mass="36993">MIPKTFECLPYLPRREVVRSMDFLEILDLSLSSTFIKNAAKSLRLSFSELKWLISSPGHFVIHLIPTNPNEPKIIFKLAQNSSTKFFSGCLNGKKCRITRSGSLFTVKCGPSLFEKIDLLDDLTSTILEIFTVEKFHVKSNLYTDFLFKHSRKFETFSLSCQEVLTVKQMRMLMEGIEVDIFKLESYKPMEFSETFEINHRETHLPFANWLISQPLLSIKCEKLVIGSIEHKPKLQPIHFVNFVSNWMSGGMDNLKFFELNFKNDRVVRYELREEVYKSLERLGYMEADMPETFLREDGKRALVEIHEPRFHIKLI</sequence>
<evidence type="ECO:0000313" key="2">
    <source>
        <dbReference type="Proteomes" id="UP000008068"/>
    </source>
</evidence>
<dbReference type="AlphaFoldDB" id="G0NCQ2"/>
<dbReference type="OMA" id="KCRITRS"/>
<dbReference type="PANTHER" id="PTHR21503">
    <property type="entry name" value="F-BOX-CONTAINING HYPOTHETICAL PROTEIN C.ELEGANS"/>
    <property type="match status" value="1"/>
</dbReference>
<dbReference type="Proteomes" id="UP000008068">
    <property type="component" value="Unassembled WGS sequence"/>
</dbReference>
<accession>G0NCQ2</accession>
<name>G0NCQ2_CAEBE</name>
<dbReference type="PANTHER" id="PTHR21503:SF8">
    <property type="entry name" value="F-BOX ASSOCIATED DOMAIN-CONTAINING PROTEIN-RELATED"/>
    <property type="match status" value="1"/>
</dbReference>
<dbReference type="HOGENOM" id="CLU_055511_0_0_1"/>
<organism evidence="2">
    <name type="scientific">Caenorhabditis brenneri</name>
    <name type="common">Nematode worm</name>
    <dbReference type="NCBI Taxonomy" id="135651"/>
    <lineage>
        <taxon>Eukaryota</taxon>
        <taxon>Metazoa</taxon>
        <taxon>Ecdysozoa</taxon>
        <taxon>Nematoda</taxon>
        <taxon>Chromadorea</taxon>
        <taxon>Rhabditida</taxon>
        <taxon>Rhabditina</taxon>
        <taxon>Rhabditomorpha</taxon>
        <taxon>Rhabditoidea</taxon>
        <taxon>Rhabditidae</taxon>
        <taxon>Peloderinae</taxon>
        <taxon>Caenorhabditis</taxon>
    </lineage>
</organism>
<dbReference type="eggNOG" id="ENOG502RUH6">
    <property type="taxonomic scope" value="Eukaryota"/>
</dbReference>
<reference evidence="2" key="1">
    <citation type="submission" date="2011-07" db="EMBL/GenBank/DDBJ databases">
        <authorList>
            <consortium name="Caenorhabditis brenneri Sequencing and Analysis Consortium"/>
            <person name="Wilson R.K."/>
        </authorList>
    </citation>
    <scope>NUCLEOTIDE SEQUENCE [LARGE SCALE GENOMIC DNA]</scope>
    <source>
        <strain evidence="2">PB2801</strain>
    </source>
</reference>
<gene>
    <name evidence="1" type="ORF">CAEBREN_10368</name>
</gene>